<organism evidence="12 13">
    <name type="scientific">Daejeonella rubra</name>
    <dbReference type="NCBI Taxonomy" id="990371"/>
    <lineage>
        <taxon>Bacteria</taxon>
        <taxon>Pseudomonadati</taxon>
        <taxon>Bacteroidota</taxon>
        <taxon>Sphingobacteriia</taxon>
        <taxon>Sphingobacteriales</taxon>
        <taxon>Sphingobacteriaceae</taxon>
        <taxon>Daejeonella</taxon>
    </lineage>
</organism>
<evidence type="ECO:0000256" key="6">
    <source>
        <dbReference type="ARBA" id="ARBA00022692"/>
    </source>
</evidence>
<evidence type="ECO:0000313" key="12">
    <source>
        <dbReference type="EMBL" id="SDN09043.1"/>
    </source>
</evidence>
<proteinExistence type="inferred from homology"/>
<dbReference type="InterPro" id="IPR006260">
    <property type="entry name" value="TonB/TolA_C"/>
</dbReference>
<evidence type="ECO:0000256" key="2">
    <source>
        <dbReference type="ARBA" id="ARBA00006555"/>
    </source>
</evidence>
<name>A0A1G9YKN5_9SPHI</name>
<dbReference type="RefSeq" id="WP_090707015.1">
    <property type="nucleotide sequence ID" value="NZ_FNHH01000040.1"/>
</dbReference>
<dbReference type="GO" id="GO:0098797">
    <property type="term" value="C:plasma membrane protein complex"/>
    <property type="evidence" value="ECO:0007669"/>
    <property type="project" value="TreeGrafter"/>
</dbReference>
<dbReference type="InterPro" id="IPR051045">
    <property type="entry name" value="TonB-dependent_transducer"/>
</dbReference>
<evidence type="ECO:0000256" key="7">
    <source>
        <dbReference type="ARBA" id="ARBA00022927"/>
    </source>
</evidence>
<reference evidence="13" key="1">
    <citation type="submission" date="2016-10" db="EMBL/GenBank/DDBJ databases">
        <authorList>
            <person name="Varghese N."/>
            <person name="Submissions S."/>
        </authorList>
    </citation>
    <scope>NUCLEOTIDE SEQUENCE [LARGE SCALE GENOMIC DNA]</scope>
    <source>
        <strain evidence="13">DSM 24536</strain>
    </source>
</reference>
<evidence type="ECO:0000256" key="4">
    <source>
        <dbReference type="ARBA" id="ARBA00022475"/>
    </source>
</evidence>
<feature type="domain" description="TonB C-terminal" evidence="11">
    <location>
        <begin position="364"/>
        <end position="460"/>
    </location>
</feature>
<dbReference type="EMBL" id="FNHH01000040">
    <property type="protein sequence ID" value="SDN09043.1"/>
    <property type="molecule type" value="Genomic_DNA"/>
</dbReference>
<dbReference type="PROSITE" id="PS52015">
    <property type="entry name" value="TONB_CTD"/>
    <property type="match status" value="1"/>
</dbReference>
<dbReference type="GO" id="GO:0031992">
    <property type="term" value="F:energy transducer activity"/>
    <property type="evidence" value="ECO:0007669"/>
    <property type="project" value="TreeGrafter"/>
</dbReference>
<keyword evidence="6 10" id="KW-0812">Transmembrane</keyword>
<comment type="subcellular location">
    <subcellularLocation>
        <location evidence="1">Cell inner membrane</location>
        <topology evidence="1">Single-pass membrane protein</topology>
        <orientation evidence="1">Periplasmic side</orientation>
    </subcellularLocation>
</comment>
<dbReference type="AlphaFoldDB" id="A0A1G9YKN5"/>
<dbReference type="Pfam" id="PF03544">
    <property type="entry name" value="TonB_C"/>
    <property type="match status" value="1"/>
</dbReference>
<dbReference type="GO" id="GO:0015031">
    <property type="term" value="P:protein transport"/>
    <property type="evidence" value="ECO:0007669"/>
    <property type="project" value="UniProtKB-KW"/>
</dbReference>
<feature type="transmembrane region" description="Helical" evidence="10">
    <location>
        <begin position="36"/>
        <end position="56"/>
    </location>
</feature>
<dbReference type="NCBIfam" id="TIGR01352">
    <property type="entry name" value="tonB_Cterm"/>
    <property type="match status" value="1"/>
</dbReference>
<accession>A0A1G9YKN5</accession>
<gene>
    <name evidence="12" type="ORF">SAMN05421813_1405</name>
</gene>
<keyword evidence="13" id="KW-1185">Reference proteome</keyword>
<keyword evidence="5" id="KW-0997">Cell inner membrane</keyword>
<keyword evidence="4" id="KW-1003">Cell membrane</keyword>
<dbReference type="InterPro" id="IPR008756">
    <property type="entry name" value="Peptidase_M56"/>
</dbReference>
<feature type="transmembrane region" description="Helical" evidence="10">
    <location>
        <begin position="253"/>
        <end position="272"/>
    </location>
</feature>
<feature type="transmembrane region" description="Helical" evidence="10">
    <location>
        <begin position="96"/>
        <end position="114"/>
    </location>
</feature>
<dbReference type="PANTHER" id="PTHR33446">
    <property type="entry name" value="PROTEIN TONB-RELATED"/>
    <property type="match status" value="1"/>
</dbReference>
<dbReference type="SUPFAM" id="SSF74653">
    <property type="entry name" value="TolA/TonB C-terminal domain"/>
    <property type="match status" value="1"/>
</dbReference>
<evidence type="ECO:0000256" key="9">
    <source>
        <dbReference type="ARBA" id="ARBA00023136"/>
    </source>
</evidence>
<evidence type="ECO:0000256" key="5">
    <source>
        <dbReference type="ARBA" id="ARBA00022519"/>
    </source>
</evidence>
<dbReference type="Pfam" id="PF05569">
    <property type="entry name" value="Peptidase_M56"/>
    <property type="match status" value="1"/>
</dbReference>
<feature type="transmembrane region" description="Helical" evidence="10">
    <location>
        <begin position="6"/>
        <end position="24"/>
    </location>
</feature>
<sequence length="464" mass="52456">MNSLNYLLQTNLYLILFMGFYTLVLRNETFFRQNRIFLNASIILSFTIPFINSPWFNELFITQKIRESGIIPVNFNYDTVVVGVIEESNAWSMADLLLWTYIGGATLFLVRFMFRIFMLRSNLKVEKGSAFSFFNKLVVDKDLPNSETIIDHEKVHIRELHSADILLIELSTIINWFNPVIYLYKKEIRHIHEFIADEEASNLMQSKSSYAMLLFSNTMGINPSQLSNNFFNNSLLKRRITMLYKTKSRRTGLWKYGFSAPLFAIMLIYSAASANSDNNVLQPAAEKVLLVIAESKPAQKIKESTILIEKQGSIAETSGLEIKSTKINSENSTNELISESIELPSINSEHGIIDTIIVQPEFPGGINGWSQYLSSTIKYPAEAKKNNVQGRVIVSFIIQKDGSLADIKVLRGVGSGLDEEAVRVISESPKWKPGTKDREPVNVAFTIPIQFKLPAPQSVVPGKN</sequence>
<keyword evidence="7" id="KW-0653">Protein transport</keyword>
<keyword evidence="8 10" id="KW-1133">Transmembrane helix</keyword>
<keyword evidence="3" id="KW-0813">Transport</keyword>
<evidence type="ECO:0000313" key="13">
    <source>
        <dbReference type="Proteomes" id="UP000199226"/>
    </source>
</evidence>
<dbReference type="OrthoDB" id="649093at2"/>
<dbReference type="STRING" id="990371.SAMN05421813_1405"/>
<dbReference type="Proteomes" id="UP000199226">
    <property type="component" value="Unassembled WGS sequence"/>
</dbReference>
<evidence type="ECO:0000256" key="3">
    <source>
        <dbReference type="ARBA" id="ARBA00022448"/>
    </source>
</evidence>
<dbReference type="PANTHER" id="PTHR33446:SF2">
    <property type="entry name" value="PROTEIN TONB"/>
    <property type="match status" value="1"/>
</dbReference>
<protein>
    <submittedName>
        <fullName evidence="12">TonB family C-terminal domain-containing protein</fullName>
    </submittedName>
</protein>
<evidence type="ECO:0000256" key="1">
    <source>
        <dbReference type="ARBA" id="ARBA00004383"/>
    </source>
</evidence>
<evidence type="ECO:0000256" key="8">
    <source>
        <dbReference type="ARBA" id="ARBA00022989"/>
    </source>
</evidence>
<dbReference type="InterPro" id="IPR037682">
    <property type="entry name" value="TonB_C"/>
</dbReference>
<keyword evidence="9 10" id="KW-0472">Membrane</keyword>
<evidence type="ECO:0000256" key="10">
    <source>
        <dbReference type="SAM" id="Phobius"/>
    </source>
</evidence>
<dbReference type="GO" id="GO:0055085">
    <property type="term" value="P:transmembrane transport"/>
    <property type="evidence" value="ECO:0007669"/>
    <property type="project" value="InterPro"/>
</dbReference>
<comment type="similarity">
    <text evidence="2">Belongs to the TonB family.</text>
</comment>
<evidence type="ECO:0000259" key="11">
    <source>
        <dbReference type="PROSITE" id="PS52015"/>
    </source>
</evidence>
<dbReference type="Gene3D" id="3.30.1150.10">
    <property type="match status" value="1"/>
</dbReference>